<dbReference type="GO" id="GO:0022857">
    <property type="term" value="F:transmembrane transporter activity"/>
    <property type="evidence" value="ECO:0007669"/>
    <property type="project" value="InterPro"/>
</dbReference>
<comment type="caution">
    <text evidence="6">The sequence shown here is derived from an EMBL/GenBank/DDBJ whole genome shotgun (WGS) entry which is preliminary data.</text>
</comment>
<comment type="similarity">
    <text evidence="1">Belongs to the ThrE exporter (TC 2.A.79) family.</text>
</comment>
<dbReference type="PANTHER" id="PTHR31082:SF4">
    <property type="entry name" value="PHEROMONE-REGULATED MEMBRANE PROTEIN 10"/>
    <property type="match status" value="1"/>
</dbReference>
<evidence type="ECO:0000256" key="2">
    <source>
        <dbReference type="SAM" id="MobiDB-lite"/>
    </source>
</evidence>
<dbReference type="InterPro" id="IPR051361">
    <property type="entry name" value="ThrE/Ser_Exporter"/>
</dbReference>
<evidence type="ECO:0000313" key="6">
    <source>
        <dbReference type="EMBL" id="TQO19176.1"/>
    </source>
</evidence>
<organism evidence="6 7">
    <name type="scientific">Rhodoglobus vestalii</name>
    <dbReference type="NCBI Taxonomy" id="193384"/>
    <lineage>
        <taxon>Bacteria</taxon>
        <taxon>Bacillati</taxon>
        <taxon>Actinomycetota</taxon>
        <taxon>Actinomycetes</taxon>
        <taxon>Micrococcales</taxon>
        <taxon>Microbacteriaceae</taxon>
        <taxon>Rhodoglobus</taxon>
    </lineage>
</organism>
<accession>A0A8H2PTE2</accession>
<dbReference type="OrthoDB" id="235893at2"/>
<feature type="signal peptide" evidence="4">
    <location>
        <begin position="1"/>
        <end position="44"/>
    </location>
</feature>
<sequence length="612" mass="61690">MKRVAMRHLSAQMLILAVCTAGVLTFAAPAAATLSPATSSPAHAIVMAVDDPAAPEPLPPGALNPAEVSTPEPVPTVSPTPTLTPTPSPTQTPTPTETVIPSPVPTPTPVPSETPVEQDTGEVTPLPAVPPSFATSKVSLTTLVIAISVLAASLIVLWLMLRRRPNAASTASAAVPATTSATAAAVVLDSMADTGAAMIDSGYPVSMVRSAVQDIAAANGYPSAEVVVFPTALFVSLNDESTTLTRAVSAGRRSYLLYQVDVIDRVVKVGRLRAGSSAWVTRQLAKVGGLAAPFTSGPRVLGYALTSGAIAVLLGASWLGILVAAILGAGVGTLLLLGERLAPSYNALVIVAAALGSSVIVLLVARAASDPGVLPSLVAPLVILLPGGLLTTAVIELATGHIMSGSARAAAGAMRLLLLAVGILSASALVGVPRVELDVASEPLGPLAPWIAVALFGVGITIYQCARPASIPWILLVLYVAYGAQVIGDVLFGGVLSALIGAIAMTPVAVVVARHRNGPPAIVSFLPAFWILVPGALGLVGVTEVLGGDSGAGGTLVTALGTMIAIALGVLIGLAASSSLRDRRLPKLFDFLEPLPVPVSEPRRDSAPDGVG</sequence>
<evidence type="ECO:0000256" key="1">
    <source>
        <dbReference type="ARBA" id="ARBA00034125"/>
    </source>
</evidence>
<evidence type="ECO:0000256" key="4">
    <source>
        <dbReference type="SAM" id="SignalP"/>
    </source>
</evidence>
<feature type="transmembrane region" description="Helical" evidence="3">
    <location>
        <begin position="494"/>
        <end position="513"/>
    </location>
</feature>
<keyword evidence="3" id="KW-0812">Transmembrane</keyword>
<dbReference type="Pfam" id="PF06738">
    <property type="entry name" value="ThrE"/>
    <property type="match status" value="1"/>
</dbReference>
<name>A0A8H2PTE2_9MICO</name>
<feature type="transmembrane region" description="Helical" evidence="3">
    <location>
        <begin position="140"/>
        <end position="161"/>
    </location>
</feature>
<proteinExistence type="inferred from homology"/>
<evidence type="ECO:0000259" key="5">
    <source>
        <dbReference type="Pfam" id="PF06738"/>
    </source>
</evidence>
<dbReference type="InterPro" id="IPR010619">
    <property type="entry name" value="ThrE-like_N"/>
</dbReference>
<evidence type="ECO:0000256" key="3">
    <source>
        <dbReference type="SAM" id="Phobius"/>
    </source>
</evidence>
<keyword evidence="7" id="KW-1185">Reference proteome</keyword>
<feature type="region of interest" description="Disordered" evidence="2">
    <location>
        <begin position="53"/>
        <end position="125"/>
    </location>
</feature>
<feature type="transmembrane region" description="Helical" evidence="3">
    <location>
        <begin position="525"/>
        <end position="543"/>
    </location>
</feature>
<feature type="transmembrane region" description="Helical" evidence="3">
    <location>
        <begin position="470"/>
        <end position="488"/>
    </location>
</feature>
<keyword evidence="3" id="KW-1133">Transmembrane helix</keyword>
<feature type="compositionally biased region" description="Pro residues" evidence="2">
    <location>
        <begin position="102"/>
        <end position="112"/>
    </location>
</feature>
<dbReference type="Proteomes" id="UP000316560">
    <property type="component" value="Unassembled WGS sequence"/>
</dbReference>
<keyword evidence="4" id="KW-0732">Signal</keyword>
<feature type="transmembrane region" description="Helical" evidence="3">
    <location>
        <begin position="416"/>
        <end position="435"/>
    </location>
</feature>
<feature type="transmembrane region" description="Helical" evidence="3">
    <location>
        <begin position="377"/>
        <end position="395"/>
    </location>
</feature>
<feature type="compositionally biased region" description="Pro residues" evidence="2">
    <location>
        <begin position="72"/>
        <end position="92"/>
    </location>
</feature>
<feature type="domain" description="Threonine/serine exporter-like N-terminal" evidence="5">
    <location>
        <begin position="192"/>
        <end position="429"/>
    </location>
</feature>
<dbReference type="PANTHER" id="PTHR31082">
    <property type="entry name" value="PHEROMONE-REGULATED MEMBRANE PROTEIN 10"/>
    <property type="match status" value="1"/>
</dbReference>
<feature type="transmembrane region" description="Helical" evidence="3">
    <location>
        <begin position="555"/>
        <end position="577"/>
    </location>
</feature>
<feature type="transmembrane region" description="Helical" evidence="3">
    <location>
        <begin position="309"/>
        <end position="338"/>
    </location>
</feature>
<gene>
    <name evidence="6" type="ORF">FB472_0715</name>
</gene>
<feature type="transmembrane region" description="Helical" evidence="3">
    <location>
        <begin position="447"/>
        <end position="463"/>
    </location>
</feature>
<evidence type="ECO:0000313" key="7">
    <source>
        <dbReference type="Proteomes" id="UP000316560"/>
    </source>
</evidence>
<keyword evidence="3" id="KW-0472">Membrane</keyword>
<protein>
    <submittedName>
        <fullName evidence="6">Uncharacterized membrane protein YjjP (DUF1212 family)</fullName>
    </submittedName>
</protein>
<dbReference type="EMBL" id="VFRA01000001">
    <property type="protein sequence ID" value="TQO19176.1"/>
    <property type="molecule type" value="Genomic_DNA"/>
</dbReference>
<dbReference type="AlphaFoldDB" id="A0A8H2PTE2"/>
<feature type="transmembrane region" description="Helical" evidence="3">
    <location>
        <begin position="345"/>
        <end position="365"/>
    </location>
</feature>
<reference evidence="6 7" key="1">
    <citation type="submission" date="2019-06" db="EMBL/GenBank/DDBJ databases">
        <title>Sequencing the genomes of 1000 actinobacteria strains.</title>
        <authorList>
            <person name="Klenk H.-P."/>
        </authorList>
    </citation>
    <scope>NUCLEOTIDE SEQUENCE [LARGE SCALE GENOMIC DNA]</scope>
    <source>
        <strain evidence="6 7">DSM 21947</strain>
    </source>
</reference>
<feature type="chain" id="PRO_5034068880" evidence="4">
    <location>
        <begin position="45"/>
        <end position="612"/>
    </location>
</feature>
<dbReference type="RefSeq" id="WP_141989670.1">
    <property type="nucleotide sequence ID" value="NZ_VFRA01000001.1"/>
</dbReference>